<feature type="region of interest" description="Disordered" evidence="9">
    <location>
        <begin position="1"/>
        <end position="106"/>
    </location>
</feature>
<evidence type="ECO:0000256" key="6">
    <source>
        <dbReference type="ARBA" id="ARBA00035712"/>
    </source>
</evidence>
<dbReference type="InterPro" id="IPR038459">
    <property type="entry name" value="MT_TRM10-typ_sf"/>
</dbReference>
<protein>
    <recommendedName>
        <fullName evidence="5">tRNA methyltransferase 10 homolog B</fullName>
    </recommendedName>
    <alternativeName>
        <fullName evidence="6">RNA (guanine-9-)-methyltransferase domain-containing protein 3</fullName>
    </alternativeName>
    <alternativeName>
        <fullName evidence="7">tRNA (guanine(9)-N(1))-methyltransferase TRMT10B</fullName>
    </alternativeName>
</protein>
<accession>A0A9D4FL23</accession>
<name>A0A9D4FL23_DREPO</name>
<sequence length="383" mass="43698">MESAVTERDESGCEKTSELAIQIYDSSNNQHSEMGNSEKETIYMATTQKEKRPPRSERKRRRHEELLLRKRENRKKKKMEMKERKREHAETQSDDANSKAGMRSREEVRQRCEEGMKTGQIICIDCSLEHLMSSKEKGKLAMQVGRLYGSNRRADKPAHIYLTGLKKGGQLYQEMVNKNSGFENYLIDVAEKTHVELFPMDRIVYLSPDSCIPLDDIDQEKVYVIGGLVDEGIKKNATQDRALEAHIPTARLPIQEHMTRQDGMPTSLVLAVNQVFDILLNFTQTRDWSRALAVGVPRRKGFIAHSNAFSNDQREDHNNTHGNEHINAHSNEKSNKHCKAHGNKESYTHSNEKMAEGGISRTGSESESNLTHSSMYSRHSQAS</sequence>
<dbReference type="GO" id="GO:0000049">
    <property type="term" value="F:tRNA binding"/>
    <property type="evidence" value="ECO:0007669"/>
    <property type="project" value="TreeGrafter"/>
</dbReference>
<evidence type="ECO:0000256" key="3">
    <source>
        <dbReference type="ARBA" id="ARBA00022691"/>
    </source>
</evidence>
<dbReference type="InterPro" id="IPR047911">
    <property type="entry name" value="Trm10_B_MTase_dom"/>
</dbReference>
<evidence type="ECO:0000256" key="2">
    <source>
        <dbReference type="ARBA" id="ARBA00022679"/>
    </source>
</evidence>
<organism evidence="11 12">
    <name type="scientific">Dreissena polymorpha</name>
    <name type="common">Zebra mussel</name>
    <name type="synonym">Mytilus polymorpha</name>
    <dbReference type="NCBI Taxonomy" id="45954"/>
    <lineage>
        <taxon>Eukaryota</taxon>
        <taxon>Metazoa</taxon>
        <taxon>Spiralia</taxon>
        <taxon>Lophotrochozoa</taxon>
        <taxon>Mollusca</taxon>
        <taxon>Bivalvia</taxon>
        <taxon>Autobranchia</taxon>
        <taxon>Heteroconchia</taxon>
        <taxon>Euheterodonta</taxon>
        <taxon>Imparidentia</taxon>
        <taxon>Neoheterodontei</taxon>
        <taxon>Myida</taxon>
        <taxon>Dreissenoidea</taxon>
        <taxon>Dreissenidae</taxon>
        <taxon>Dreissena</taxon>
    </lineage>
</organism>
<keyword evidence="4" id="KW-0175">Coiled coil</keyword>
<reference evidence="11" key="2">
    <citation type="submission" date="2020-11" db="EMBL/GenBank/DDBJ databases">
        <authorList>
            <person name="McCartney M.A."/>
            <person name="Auch B."/>
            <person name="Kono T."/>
            <person name="Mallez S."/>
            <person name="Becker A."/>
            <person name="Gohl D.M."/>
            <person name="Silverstein K.A.T."/>
            <person name="Koren S."/>
            <person name="Bechman K.B."/>
            <person name="Herman A."/>
            <person name="Abrahante J.E."/>
            <person name="Garbe J."/>
        </authorList>
    </citation>
    <scope>NUCLEOTIDE SEQUENCE</scope>
    <source>
        <strain evidence="11">Duluth1</strain>
        <tissue evidence="11">Whole animal</tissue>
    </source>
</reference>
<dbReference type="Gene3D" id="3.40.1280.30">
    <property type="match status" value="1"/>
</dbReference>
<dbReference type="CDD" id="cd18100">
    <property type="entry name" value="Trm10euk_B"/>
    <property type="match status" value="1"/>
</dbReference>
<dbReference type="Proteomes" id="UP000828390">
    <property type="component" value="Unassembled WGS sequence"/>
</dbReference>
<evidence type="ECO:0000313" key="12">
    <source>
        <dbReference type="Proteomes" id="UP000828390"/>
    </source>
</evidence>
<evidence type="ECO:0000256" key="1">
    <source>
        <dbReference type="ARBA" id="ARBA00022603"/>
    </source>
</evidence>
<feature type="compositionally biased region" description="Polar residues" evidence="9">
    <location>
        <begin position="24"/>
        <end position="35"/>
    </location>
</feature>
<dbReference type="PANTHER" id="PTHR13563:SF19">
    <property type="entry name" value="TRNA METHYLTRANSFERASE 10 HOMOLOG B"/>
    <property type="match status" value="1"/>
</dbReference>
<evidence type="ECO:0000256" key="7">
    <source>
        <dbReference type="ARBA" id="ARBA00035725"/>
    </source>
</evidence>
<evidence type="ECO:0000256" key="9">
    <source>
        <dbReference type="SAM" id="MobiDB-lite"/>
    </source>
</evidence>
<keyword evidence="1" id="KW-0489">Methyltransferase</keyword>
<feature type="domain" description="SAM-dependent MTase TRM10-type" evidence="10">
    <location>
        <begin position="108"/>
        <end position="303"/>
    </location>
</feature>
<dbReference type="GO" id="GO:0002939">
    <property type="term" value="P:tRNA N1-guanine methylation"/>
    <property type="evidence" value="ECO:0007669"/>
    <property type="project" value="TreeGrafter"/>
</dbReference>
<keyword evidence="2" id="KW-0808">Transferase</keyword>
<dbReference type="InterPro" id="IPR028564">
    <property type="entry name" value="MT_TRM10-typ"/>
</dbReference>
<feature type="compositionally biased region" description="Basic and acidic residues" evidence="9">
    <location>
        <begin position="312"/>
        <end position="335"/>
    </location>
</feature>
<dbReference type="EMBL" id="JAIWYP010000007">
    <property type="protein sequence ID" value="KAH3798420.1"/>
    <property type="molecule type" value="Genomic_DNA"/>
</dbReference>
<dbReference type="GO" id="GO:0008168">
    <property type="term" value="F:methyltransferase activity"/>
    <property type="evidence" value="ECO:0007669"/>
    <property type="project" value="UniProtKB-KW"/>
</dbReference>
<dbReference type="PANTHER" id="PTHR13563">
    <property type="entry name" value="TRNA (GUANINE-9-) METHYLTRANSFERASE"/>
    <property type="match status" value="1"/>
</dbReference>
<gene>
    <name evidence="11" type="ORF">DPMN_152019</name>
</gene>
<feature type="compositionally biased region" description="Basic and acidic residues" evidence="9">
    <location>
        <begin position="1"/>
        <end position="17"/>
    </location>
</feature>
<dbReference type="InterPro" id="IPR007356">
    <property type="entry name" value="tRNA_m1G_MeTrfase_euk"/>
</dbReference>
<feature type="compositionally biased region" description="Basic and acidic residues" evidence="9">
    <location>
        <begin position="342"/>
        <end position="355"/>
    </location>
</feature>
<dbReference type="PROSITE" id="PS51675">
    <property type="entry name" value="SAM_MT_TRM10"/>
    <property type="match status" value="1"/>
</dbReference>
<dbReference type="GO" id="GO:0005654">
    <property type="term" value="C:nucleoplasm"/>
    <property type="evidence" value="ECO:0007669"/>
    <property type="project" value="TreeGrafter"/>
</dbReference>
<evidence type="ECO:0000259" key="10">
    <source>
        <dbReference type="PROSITE" id="PS51675"/>
    </source>
</evidence>
<evidence type="ECO:0000313" key="11">
    <source>
        <dbReference type="EMBL" id="KAH3798420.1"/>
    </source>
</evidence>
<proteinExistence type="predicted"/>
<feature type="region of interest" description="Disordered" evidence="9">
    <location>
        <begin position="305"/>
        <end position="383"/>
    </location>
</feature>
<keyword evidence="12" id="KW-1185">Reference proteome</keyword>
<feature type="compositionally biased region" description="Basic and acidic residues" evidence="9">
    <location>
        <begin position="80"/>
        <end position="91"/>
    </location>
</feature>
<feature type="compositionally biased region" description="Polar residues" evidence="9">
    <location>
        <begin position="361"/>
        <end position="383"/>
    </location>
</feature>
<comment type="function">
    <text evidence="8">S-adenosyl-L-methionine-dependent guanine N(1)-methyltransferase that catalyzes the formation of N(1)-methylguanine at position 9 (m1G9) in tRNAs. Probably not able to catalyze formation of N(1)-methyladenine at position 9 (m1A9) in tRNAs.</text>
</comment>
<reference evidence="11" key="1">
    <citation type="journal article" date="2019" name="bioRxiv">
        <title>The Genome of the Zebra Mussel, Dreissena polymorpha: A Resource for Invasive Species Research.</title>
        <authorList>
            <person name="McCartney M.A."/>
            <person name="Auch B."/>
            <person name="Kono T."/>
            <person name="Mallez S."/>
            <person name="Zhang Y."/>
            <person name="Obille A."/>
            <person name="Becker A."/>
            <person name="Abrahante J.E."/>
            <person name="Garbe J."/>
            <person name="Badalamenti J.P."/>
            <person name="Herman A."/>
            <person name="Mangelson H."/>
            <person name="Liachko I."/>
            <person name="Sullivan S."/>
            <person name="Sone E.D."/>
            <person name="Koren S."/>
            <person name="Silverstein K.A.T."/>
            <person name="Beckman K.B."/>
            <person name="Gohl D.M."/>
        </authorList>
    </citation>
    <scope>NUCLEOTIDE SEQUENCE</scope>
    <source>
        <strain evidence="11">Duluth1</strain>
        <tissue evidence="11">Whole animal</tissue>
    </source>
</reference>
<dbReference type="AlphaFoldDB" id="A0A9D4FL23"/>
<evidence type="ECO:0000256" key="5">
    <source>
        <dbReference type="ARBA" id="ARBA00035688"/>
    </source>
</evidence>
<keyword evidence="3" id="KW-0949">S-adenosyl-L-methionine</keyword>
<evidence type="ECO:0000256" key="8">
    <source>
        <dbReference type="ARBA" id="ARBA00045240"/>
    </source>
</evidence>
<comment type="caution">
    <text evidence="11">The sequence shown here is derived from an EMBL/GenBank/DDBJ whole genome shotgun (WGS) entry which is preliminary data.</text>
</comment>
<evidence type="ECO:0000256" key="4">
    <source>
        <dbReference type="ARBA" id="ARBA00023054"/>
    </source>
</evidence>